<dbReference type="InterPro" id="IPR006261">
    <property type="entry name" value="dGTPase"/>
</dbReference>
<evidence type="ECO:0000313" key="2">
    <source>
        <dbReference type="EMBL" id="SNB84038.1"/>
    </source>
</evidence>
<dbReference type="InterPro" id="IPR023293">
    <property type="entry name" value="dGTP_triP_hydro_central_sf"/>
</dbReference>
<name>A0A212SEE6_RHOAC</name>
<accession>A0A212SEE6</accession>
<dbReference type="Proteomes" id="UP000198418">
    <property type="component" value="Unassembled WGS sequence"/>
</dbReference>
<keyword evidence="1 2" id="KW-0378">Hydrolase</keyword>
<dbReference type="EMBL" id="FYDG01000032">
    <property type="protein sequence ID" value="SNB84038.1"/>
    <property type="molecule type" value="Genomic_DNA"/>
</dbReference>
<evidence type="ECO:0000256" key="1">
    <source>
        <dbReference type="ARBA" id="ARBA00022801"/>
    </source>
</evidence>
<dbReference type="AlphaFoldDB" id="A0A212SEE6"/>
<dbReference type="Gene3D" id="1.10.3410.10">
    <property type="entry name" value="putative deoxyguanosinetriphosphate triphosphohydrolase like domain"/>
    <property type="match status" value="1"/>
</dbReference>
<dbReference type="Gene3D" id="1.10.3210.10">
    <property type="entry name" value="Hypothetical protein af1432"/>
    <property type="match status" value="1"/>
</dbReference>
<sequence length="336" mass="37404">MYDKNGKELPISVPEHLRQEFTNFDGNPQSLRLITKLQTHVAYAGIDLTAATLAASLKYPVSAENRRRDKPALKKLGYFHSEVDIVQWIREETGLCEGQRHPLTWIMEACDDIAYSVLDVDDVMKKGIISPDDVFAILASHNDLKDSDVVTRIHRSFDAVHAQKRRAEVARDVKIGYVRAHLIEALITTASASFLDQAAAIMAFTHETPLMEESVLCNVLKGVANQYAFSNSSVLRMEAIGAAAIDGLMSFFWAAISDRSDFNNLASRRRNAKAKFGYSLISPNYVENAVDNCAVTGGEGGVRYRELRLLTDMVSGMTDTFAIKLWREVNEVPDCP</sequence>
<protein>
    <submittedName>
        <fullName evidence="2">Deoxyguanosinetriphosphate triphosphohydrolase, putative</fullName>
    </submittedName>
</protein>
<keyword evidence="3" id="KW-1185">Reference proteome</keyword>
<reference evidence="3" key="1">
    <citation type="submission" date="2017-06" db="EMBL/GenBank/DDBJ databases">
        <authorList>
            <person name="Varghese N."/>
            <person name="Submissions S."/>
        </authorList>
    </citation>
    <scope>NUCLEOTIDE SEQUENCE [LARGE SCALE GENOMIC DNA]</scope>
    <source>
        <strain evidence="3">DSM 137</strain>
    </source>
</reference>
<evidence type="ECO:0000313" key="3">
    <source>
        <dbReference type="Proteomes" id="UP000198418"/>
    </source>
</evidence>
<dbReference type="NCBIfam" id="TIGR01353">
    <property type="entry name" value="dGTP_triPase"/>
    <property type="match status" value="1"/>
</dbReference>
<dbReference type="GO" id="GO:0016793">
    <property type="term" value="F:triphosphoric monoester hydrolase activity"/>
    <property type="evidence" value="ECO:0007669"/>
    <property type="project" value="InterPro"/>
</dbReference>
<dbReference type="SUPFAM" id="SSF109604">
    <property type="entry name" value="HD-domain/PDEase-like"/>
    <property type="match status" value="1"/>
</dbReference>
<gene>
    <name evidence="2" type="ORF">SAMN06265338_13212</name>
</gene>
<proteinExistence type="predicted"/>
<organism evidence="2 3">
    <name type="scientific">Rhodoblastus acidophilus</name>
    <name type="common">Rhodopseudomonas acidophila</name>
    <dbReference type="NCBI Taxonomy" id="1074"/>
    <lineage>
        <taxon>Bacteria</taxon>
        <taxon>Pseudomonadati</taxon>
        <taxon>Pseudomonadota</taxon>
        <taxon>Alphaproteobacteria</taxon>
        <taxon>Hyphomicrobiales</taxon>
        <taxon>Rhodoblastaceae</taxon>
        <taxon>Rhodoblastus</taxon>
    </lineage>
</organism>